<evidence type="ECO:0000313" key="6">
    <source>
        <dbReference type="EMBL" id="KAK7246639.1"/>
    </source>
</evidence>
<dbReference type="SFLD" id="SFLDS00005">
    <property type="entry name" value="Isoprenoid_Synthase_Type_I"/>
    <property type="match status" value="1"/>
</dbReference>
<comment type="cofactor">
    <cofactor evidence="1">
        <name>Mg(2+)</name>
        <dbReference type="ChEBI" id="CHEBI:18420"/>
    </cofactor>
</comment>
<dbReference type="PANTHER" id="PTHR31225:SF73">
    <property type="entry name" value="NERYL DIPHOSPHATE DIPHOSPHATASE, CHLOROPLASTIC"/>
    <property type="match status" value="1"/>
</dbReference>
<dbReference type="InterPro" id="IPR036965">
    <property type="entry name" value="Terpene_synth_N_sf"/>
</dbReference>
<dbReference type="Proteomes" id="UP001372338">
    <property type="component" value="Unassembled WGS sequence"/>
</dbReference>
<dbReference type="GO" id="GO:0016114">
    <property type="term" value="P:terpenoid biosynthetic process"/>
    <property type="evidence" value="ECO:0007669"/>
    <property type="project" value="InterPro"/>
</dbReference>
<feature type="domain" description="Terpene synthase N-terminal" evidence="4">
    <location>
        <begin position="15"/>
        <end position="163"/>
    </location>
</feature>
<keyword evidence="7" id="KW-1185">Reference proteome</keyword>
<dbReference type="SUPFAM" id="SSF48576">
    <property type="entry name" value="Terpenoid synthases"/>
    <property type="match status" value="1"/>
</dbReference>
<name>A0AAN9E5K0_CROPI</name>
<dbReference type="InterPro" id="IPR050148">
    <property type="entry name" value="Terpene_synthase-like"/>
</dbReference>
<dbReference type="InterPro" id="IPR001906">
    <property type="entry name" value="Terpene_synth_N"/>
</dbReference>
<dbReference type="GO" id="GO:0010333">
    <property type="term" value="F:terpene synthase activity"/>
    <property type="evidence" value="ECO:0007669"/>
    <property type="project" value="InterPro"/>
</dbReference>
<evidence type="ECO:0000256" key="2">
    <source>
        <dbReference type="ARBA" id="ARBA00022723"/>
    </source>
</evidence>
<accession>A0AAN9E5K0</accession>
<dbReference type="InterPro" id="IPR005630">
    <property type="entry name" value="Terpene_synthase_metal-bd"/>
</dbReference>
<dbReference type="PANTHER" id="PTHR31225">
    <property type="entry name" value="OS04G0344100 PROTEIN-RELATED"/>
    <property type="match status" value="1"/>
</dbReference>
<sequence>MDEIHIKQGLISKESKHVFKKLISEDPMESLYMVDIVQKLGIEHHFEEEIEEALQKQHLIFSSSYLSDDGVADDDKLHYIALAFRLLRQGGHYVPADVFDGLKGNNRKLSEKYGEDVKGLIALYESSQLSIEGEDDLDDIGNLSSQLLHAWLSSHQDHHDAIYVANALQHPLHHGLSRFMDRSIFLSDFKAKNEWTCLEDLAEINSCILRFMNRNEIIEVFKWWKGLEMAKEVKFARYQPLKWYLWPMACFTDPRFSYQRVELTKSIALVYIIDDIFDVYGTLDQLILFTEAVNRWELAGTEQLPEFMKICLSSLYDITNDFAKKVYKKNGLNPIHILKKSWVQLLNAFLAEAKWLNSGNLPKAEDYLNKGIVSTGVHVVLFHAFFLLCDEDMTKKTVAIMDDVFPNIISSVAKILRLCDDLEGAKSEDQNGLDGSYLDCYMSENQVSAEEAQRHVMHLISSEWKRLNQEIMMPNSFPSSFTNFCLNAARMVPVMYHYRSNPLLANVKEYVKALRLE</sequence>
<protein>
    <submittedName>
        <fullName evidence="6">Uncharacterized protein</fullName>
    </submittedName>
</protein>
<dbReference type="EMBL" id="JAYWIO010000008">
    <property type="protein sequence ID" value="KAK7246639.1"/>
    <property type="molecule type" value="Genomic_DNA"/>
</dbReference>
<organism evidence="6 7">
    <name type="scientific">Crotalaria pallida</name>
    <name type="common">Smooth rattlebox</name>
    <name type="synonym">Crotalaria striata</name>
    <dbReference type="NCBI Taxonomy" id="3830"/>
    <lineage>
        <taxon>Eukaryota</taxon>
        <taxon>Viridiplantae</taxon>
        <taxon>Streptophyta</taxon>
        <taxon>Embryophyta</taxon>
        <taxon>Tracheophyta</taxon>
        <taxon>Spermatophyta</taxon>
        <taxon>Magnoliopsida</taxon>
        <taxon>eudicotyledons</taxon>
        <taxon>Gunneridae</taxon>
        <taxon>Pentapetalae</taxon>
        <taxon>rosids</taxon>
        <taxon>fabids</taxon>
        <taxon>Fabales</taxon>
        <taxon>Fabaceae</taxon>
        <taxon>Papilionoideae</taxon>
        <taxon>50 kb inversion clade</taxon>
        <taxon>genistoids sensu lato</taxon>
        <taxon>core genistoids</taxon>
        <taxon>Crotalarieae</taxon>
        <taxon>Crotalaria</taxon>
    </lineage>
</organism>
<dbReference type="InterPro" id="IPR008930">
    <property type="entry name" value="Terpenoid_cyclase/PrenylTrfase"/>
</dbReference>
<dbReference type="Gene3D" id="1.10.600.10">
    <property type="entry name" value="Farnesyl Diphosphate Synthase"/>
    <property type="match status" value="1"/>
</dbReference>
<dbReference type="GO" id="GO:0000287">
    <property type="term" value="F:magnesium ion binding"/>
    <property type="evidence" value="ECO:0007669"/>
    <property type="project" value="InterPro"/>
</dbReference>
<dbReference type="SFLD" id="SFLDG01019">
    <property type="entry name" value="Terpene_Cyclase_Like_1_C_Termi"/>
    <property type="match status" value="1"/>
</dbReference>
<gene>
    <name evidence="6" type="ORF">RIF29_41509</name>
</gene>
<dbReference type="Pfam" id="PF03936">
    <property type="entry name" value="Terpene_synth_C"/>
    <property type="match status" value="1"/>
</dbReference>
<dbReference type="SUPFAM" id="SSF48239">
    <property type="entry name" value="Terpenoid cyclases/Protein prenyltransferases"/>
    <property type="match status" value="1"/>
</dbReference>
<dbReference type="Pfam" id="PF01397">
    <property type="entry name" value="Terpene_synth"/>
    <property type="match status" value="1"/>
</dbReference>
<proteinExistence type="predicted"/>
<evidence type="ECO:0000259" key="4">
    <source>
        <dbReference type="Pfam" id="PF01397"/>
    </source>
</evidence>
<dbReference type="AlphaFoldDB" id="A0AAN9E5K0"/>
<dbReference type="InterPro" id="IPR008949">
    <property type="entry name" value="Isoprenoid_synthase_dom_sf"/>
</dbReference>
<dbReference type="Gene3D" id="1.50.10.130">
    <property type="entry name" value="Terpene synthase, N-terminal domain"/>
    <property type="match status" value="1"/>
</dbReference>
<evidence type="ECO:0000313" key="7">
    <source>
        <dbReference type="Proteomes" id="UP001372338"/>
    </source>
</evidence>
<reference evidence="6 7" key="1">
    <citation type="submission" date="2024-01" db="EMBL/GenBank/DDBJ databases">
        <title>The genomes of 5 underutilized Papilionoideae crops provide insights into root nodulation and disease resistanc.</title>
        <authorList>
            <person name="Yuan L."/>
        </authorList>
    </citation>
    <scope>NUCLEOTIDE SEQUENCE [LARGE SCALE GENOMIC DNA]</scope>
    <source>
        <strain evidence="6">ZHUSHIDOU_FW_LH</strain>
        <tissue evidence="6">Leaf</tissue>
    </source>
</reference>
<dbReference type="InterPro" id="IPR034741">
    <property type="entry name" value="Terpene_cyclase-like_1_C"/>
</dbReference>
<feature type="domain" description="Terpene synthase metal-binding" evidence="5">
    <location>
        <begin position="226"/>
        <end position="465"/>
    </location>
</feature>
<keyword evidence="3" id="KW-0460">Magnesium</keyword>
<comment type="caution">
    <text evidence="6">The sequence shown here is derived from an EMBL/GenBank/DDBJ whole genome shotgun (WGS) entry which is preliminary data.</text>
</comment>
<evidence type="ECO:0000259" key="5">
    <source>
        <dbReference type="Pfam" id="PF03936"/>
    </source>
</evidence>
<evidence type="ECO:0000256" key="3">
    <source>
        <dbReference type="ARBA" id="ARBA00022842"/>
    </source>
</evidence>
<evidence type="ECO:0000256" key="1">
    <source>
        <dbReference type="ARBA" id="ARBA00001946"/>
    </source>
</evidence>
<keyword evidence="2" id="KW-0479">Metal-binding</keyword>